<comment type="caution">
    <text evidence="2">The sequence shown here is derived from an EMBL/GenBank/DDBJ whole genome shotgun (WGS) entry which is preliminary data.</text>
</comment>
<keyword evidence="3" id="KW-1185">Reference proteome</keyword>
<keyword evidence="1" id="KW-0732">Signal</keyword>
<feature type="chain" id="PRO_5007158221" description="Flagellar hook-length control protein FliK" evidence="1">
    <location>
        <begin position="28"/>
        <end position="159"/>
    </location>
</feature>
<evidence type="ECO:0000313" key="2">
    <source>
        <dbReference type="EMBL" id="KVE25762.1"/>
    </source>
</evidence>
<proteinExistence type="predicted"/>
<dbReference type="RefSeq" id="WP_059518802.1">
    <property type="nucleotide sequence ID" value="NZ_LOWA01000037.1"/>
</dbReference>
<dbReference type="AlphaFoldDB" id="A0A118DN12"/>
<accession>A0A118DN12</accession>
<dbReference type="EMBL" id="LOWA01000037">
    <property type="protein sequence ID" value="KVE25762.1"/>
    <property type="molecule type" value="Genomic_DNA"/>
</dbReference>
<reference evidence="2 3" key="1">
    <citation type="submission" date="2015-11" db="EMBL/GenBank/DDBJ databases">
        <title>Expanding the genomic diversity of Burkholderia species for the development of highly accurate diagnostics.</title>
        <authorList>
            <person name="Sahl J."/>
            <person name="Keim P."/>
            <person name="Wagner D."/>
        </authorList>
    </citation>
    <scope>NUCLEOTIDE SEQUENCE [LARGE SCALE GENOMIC DNA]</scope>
    <source>
        <strain evidence="2 3">TSV85</strain>
    </source>
</reference>
<organism evidence="2 3">
    <name type="scientific">Burkholderia singularis</name>
    <dbReference type="NCBI Taxonomy" id="1503053"/>
    <lineage>
        <taxon>Bacteria</taxon>
        <taxon>Pseudomonadati</taxon>
        <taxon>Pseudomonadota</taxon>
        <taxon>Betaproteobacteria</taxon>
        <taxon>Burkholderiales</taxon>
        <taxon>Burkholderiaceae</taxon>
        <taxon>Burkholderia</taxon>
        <taxon>pseudomallei group</taxon>
    </lineage>
</organism>
<evidence type="ECO:0008006" key="4">
    <source>
        <dbReference type="Google" id="ProtNLM"/>
    </source>
</evidence>
<name>A0A118DN12_9BURK</name>
<protein>
    <recommendedName>
        <fullName evidence="4">Flagellar hook-length control protein FliK</fullName>
    </recommendedName>
</protein>
<dbReference type="Proteomes" id="UP000062788">
    <property type="component" value="Unassembled WGS sequence"/>
</dbReference>
<gene>
    <name evidence="2" type="ORF">WS67_17865</name>
</gene>
<evidence type="ECO:0000313" key="3">
    <source>
        <dbReference type="Proteomes" id="UP000062788"/>
    </source>
</evidence>
<feature type="signal peptide" evidence="1">
    <location>
        <begin position="1"/>
        <end position="27"/>
    </location>
</feature>
<evidence type="ECO:0000256" key="1">
    <source>
        <dbReference type="SAM" id="SignalP"/>
    </source>
</evidence>
<sequence length="159" mass="17142">MNFCRIAFRGSTVALAALFIHAAPLHAQSTPGIPDPAAVGLTPGTGQNGAPTVSACFYNYRTGVVAGFPAQITSWWIVTNQRNNPQCTPPGGLPSPNWQEMTYFHDMPVGSTISACWSFSWPSDWQPIGYSADPSKCGYWPSGQIPGAQPNVVFLKRVR</sequence>